<dbReference type="Proteomes" id="UP000299102">
    <property type="component" value="Unassembled WGS sequence"/>
</dbReference>
<evidence type="ECO:0000313" key="1">
    <source>
        <dbReference type="EMBL" id="GBP31749.1"/>
    </source>
</evidence>
<organism evidence="1 2">
    <name type="scientific">Eumeta variegata</name>
    <name type="common">Bagworm moth</name>
    <name type="synonym">Eumeta japonica</name>
    <dbReference type="NCBI Taxonomy" id="151549"/>
    <lineage>
        <taxon>Eukaryota</taxon>
        <taxon>Metazoa</taxon>
        <taxon>Ecdysozoa</taxon>
        <taxon>Arthropoda</taxon>
        <taxon>Hexapoda</taxon>
        <taxon>Insecta</taxon>
        <taxon>Pterygota</taxon>
        <taxon>Neoptera</taxon>
        <taxon>Endopterygota</taxon>
        <taxon>Lepidoptera</taxon>
        <taxon>Glossata</taxon>
        <taxon>Ditrysia</taxon>
        <taxon>Tineoidea</taxon>
        <taxon>Psychidae</taxon>
        <taxon>Oiketicinae</taxon>
        <taxon>Eumeta</taxon>
    </lineage>
</organism>
<dbReference type="AlphaFoldDB" id="A0A4C1UZU5"/>
<sequence>MRYASRSRCIGAYRVHYRRMRAASGARGRRRAGCACAALSGLQALQAGPPPPAPIYTGGRIRHSAIRPSGECSVQCARLRAAESSGRARRLRGGDAPTATATRQCRPGRAVDITRSPHLTPARHRSRPHRCLRTFIRRLKGECDYFAKY</sequence>
<comment type="caution">
    <text evidence="1">The sequence shown here is derived from an EMBL/GenBank/DDBJ whole genome shotgun (WGS) entry which is preliminary data.</text>
</comment>
<dbReference type="EMBL" id="BGZK01000250">
    <property type="protein sequence ID" value="GBP31749.1"/>
    <property type="molecule type" value="Genomic_DNA"/>
</dbReference>
<keyword evidence="2" id="KW-1185">Reference proteome</keyword>
<accession>A0A4C1UZU5</accession>
<gene>
    <name evidence="1" type="ORF">EVAR_4988_1</name>
</gene>
<reference evidence="1 2" key="1">
    <citation type="journal article" date="2019" name="Commun. Biol.">
        <title>The bagworm genome reveals a unique fibroin gene that provides high tensile strength.</title>
        <authorList>
            <person name="Kono N."/>
            <person name="Nakamura H."/>
            <person name="Ohtoshi R."/>
            <person name="Tomita M."/>
            <person name="Numata K."/>
            <person name="Arakawa K."/>
        </authorList>
    </citation>
    <scope>NUCLEOTIDE SEQUENCE [LARGE SCALE GENOMIC DNA]</scope>
</reference>
<evidence type="ECO:0000313" key="2">
    <source>
        <dbReference type="Proteomes" id="UP000299102"/>
    </source>
</evidence>
<protein>
    <submittedName>
        <fullName evidence="1">Uncharacterized protein</fullName>
    </submittedName>
</protein>
<name>A0A4C1UZU5_EUMVA</name>
<proteinExistence type="predicted"/>